<keyword evidence="1" id="KW-1133">Transmembrane helix</keyword>
<proteinExistence type="predicted"/>
<name>A0ABS7GIL6_9BACT</name>
<feature type="transmembrane region" description="Helical" evidence="1">
    <location>
        <begin position="32"/>
        <end position="52"/>
    </location>
</feature>
<sequence length="59" mass="6765">MKIIYLSVPAIILLDIYLWTWISGLLTAPSDLTVFAGILSIFVIVILHYAFFKLFKSKF</sequence>
<gene>
    <name evidence="2" type="ORF">K1Y79_24465</name>
</gene>
<evidence type="ECO:0000256" key="1">
    <source>
        <dbReference type="SAM" id="Phobius"/>
    </source>
</evidence>
<comment type="caution">
    <text evidence="2">The sequence shown here is derived from an EMBL/GenBank/DDBJ whole genome shotgun (WGS) entry which is preliminary data.</text>
</comment>
<feature type="transmembrane region" description="Helical" evidence="1">
    <location>
        <begin position="7"/>
        <end position="26"/>
    </location>
</feature>
<dbReference type="Proteomes" id="UP000812961">
    <property type="component" value="Unassembled WGS sequence"/>
</dbReference>
<evidence type="ECO:0000313" key="2">
    <source>
        <dbReference type="EMBL" id="MBW8687513.1"/>
    </source>
</evidence>
<accession>A0ABS7GIL6</accession>
<protein>
    <submittedName>
        <fullName evidence="2">Uncharacterized protein</fullName>
    </submittedName>
</protein>
<evidence type="ECO:0000313" key="3">
    <source>
        <dbReference type="Proteomes" id="UP000812961"/>
    </source>
</evidence>
<keyword evidence="1" id="KW-0472">Membrane</keyword>
<reference evidence="2 3" key="1">
    <citation type="submission" date="2021-08" db="EMBL/GenBank/DDBJ databases">
        <title>The genome sequence of Chitinophaga sp. B61.</title>
        <authorList>
            <person name="Zhang X."/>
        </authorList>
    </citation>
    <scope>NUCLEOTIDE SEQUENCE [LARGE SCALE GENOMIC DNA]</scope>
    <source>
        <strain evidence="2 3">B61</strain>
    </source>
</reference>
<keyword evidence="1" id="KW-0812">Transmembrane</keyword>
<dbReference type="EMBL" id="JAICCF010000005">
    <property type="protein sequence ID" value="MBW8687513.1"/>
    <property type="molecule type" value="Genomic_DNA"/>
</dbReference>
<keyword evidence="3" id="KW-1185">Reference proteome</keyword>
<dbReference type="RefSeq" id="WP_220252845.1">
    <property type="nucleotide sequence ID" value="NZ_JAICCF010000005.1"/>
</dbReference>
<organism evidence="2 3">
    <name type="scientific">Chitinophaga rhizophila</name>
    <dbReference type="NCBI Taxonomy" id="2866212"/>
    <lineage>
        <taxon>Bacteria</taxon>
        <taxon>Pseudomonadati</taxon>
        <taxon>Bacteroidota</taxon>
        <taxon>Chitinophagia</taxon>
        <taxon>Chitinophagales</taxon>
        <taxon>Chitinophagaceae</taxon>
        <taxon>Chitinophaga</taxon>
    </lineage>
</organism>